<evidence type="ECO:0000259" key="3">
    <source>
        <dbReference type="PROSITE" id="PS50118"/>
    </source>
</evidence>
<dbReference type="GO" id="GO:0005634">
    <property type="term" value="C:nucleus"/>
    <property type="evidence" value="ECO:0007669"/>
    <property type="project" value="UniProtKB-UniRule"/>
</dbReference>
<accession>A0A7S1X1M2</accession>
<gene>
    <name evidence="4" type="ORF">TCHU04912_LOCUS7257</name>
</gene>
<feature type="domain" description="HMG box" evidence="3">
    <location>
        <begin position="89"/>
        <end position="138"/>
    </location>
</feature>
<dbReference type="InterPro" id="IPR036910">
    <property type="entry name" value="HMG_box_dom_sf"/>
</dbReference>
<evidence type="ECO:0000256" key="1">
    <source>
        <dbReference type="PROSITE-ProRule" id="PRU00267"/>
    </source>
</evidence>
<dbReference type="InterPro" id="IPR009071">
    <property type="entry name" value="HMG_box_dom"/>
</dbReference>
<keyword evidence="1" id="KW-0238">DNA-binding</keyword>
<reference evidence="4" key="1">
    <citation type="submission" date="2021-01" db="EMBL/GenBank/DDBJ databases">
        <authorList>
            <person name="Corre E."/>
            <person name="Pelletier E."/>
            <person name="Niang G."/>
            <person name="Scheremetjew M."/>
            <person name="Finn R."/>
            <person name="Kale V."/>
            <person name="Holt S."/>
            <person name="Cochrane G."/>
            <person name="Meng A."/>
            <person name="Brown T."/>
            <person name="Cohen L."/>
        </authorList>
    </citation>
    <scope>NUCLEOTIDE SEQUENCE</scope>
    <source>
        <strain evidence="4">PLY429</strain>
    </source>
</reference>
<organism evidence="4">
    <name type="scientific">Tetraselmis chuii</name>
    <dbReference type="NCBI Taxonomy" id="63592"/>
    <lineage>
        <taxon>Eukaryota</taxon>
        <taxon>Viridiplantae</taxon>
        <taxon>Chlorophyta</taxon>
        <taxon>core chlorophytes</taxon>
        <taxon>Chlorodendrophyceae</taxon>
        <taxon>Chlorodendrales</taxon>
        <taxon>Chlorodendraceae</taxon>
        <taxon>Tetraselmis</taxon>
    </lineage>
</organism>
<dbReference type="PROSITE" id="PS50118">
    <property type="entry name" value="HMG_BOX_2"/>
    <property type="match status" value="1"/>
</dbReference>
<protein>
    <recommendedName>
        <fullName evidence="3">HMG box domain-containing protein</fullName>
    </recommendedName>
</protein>
<sequence>MSAKVDAQDPPPANGEPEFDEDELLNDPEYQKRCEAVAVTEWYATERIAFEQRALGALETYKRTGTFKSLFPPLKSKGKKKGKDGEVKAKRNISAYNLYIRYEIEKLKSKGAIPPNAKITETIKGLGATWSQLSDSDKATKAKSLFERHQKENPGSVIPEAVIAAAAASAPKEPTPAKRPAEAAPTEPAPKKKGRKPKA</sequence>
<dbReference type="EMBL" id="HBGG01014190">
    <property type="protein sequence ID" value="CAD9205022.1"/>
    <property type="molecule type" value="Transcribed_RNA"/>
</dbReference>
<dbReference type="Gene3D" id="1.10.30.10">
    <property type="entry name" value="High mobility group box domain"/>
    <property type="match status" value="1"/>
</dbReference>
<evidence type="ECO:0000313" key="4">
    <source>
        <dbReference type="EMBL" id="CAD9205022.1"/>
    </source>
</evidence>
<feature type="region of interest" description="Disordered" evidence="2">
    <location>
        <begin position="1"/>
        <end position="25"/>
    </location>
</feature>
<evidence type="ECO:0000256" key="2">
    <source>
        <dbReference type="SAM" id="MobiDB-lite"/>
    </source>
</evidence>
<dbReference type="Pfam" id="PF09011">
    <property type="entry name" value="HMG_box_2"/>
    <property type="match status" value="1"/>
</dbReference>
<feature type="region of interest" description="Disordered" evidence="2">
    <location>
        <begin position="165"/>
        <end position="199"/>
    </location>
</feature>
<dbReference type="GO" id="GO:0003677">
    <property type="term" value="F:DNA binding"/>
    <property type="evidence" value="ECO:0007669"/>
    <property type="project" value="UniProtKB-UniRule"/>
</dbReference>
<name>A0A7S1X1M2_9CHLO</name>
<dbReference type="SUPFAM" id="SSF47095">
    <property type="entry name" value="HMG-box"/>
    <property type="match status" value="1"/>
</dbReference>
<keyword evidence="1" id="KW-0539">Nucleus</keyword>
<feature type="DNA-binding region" description="HMG box" evidence="1">
    <location>
        <begin position="89"/>
        <end position="138"/>
    </location>
</feature>
<proteinExistence type="predicted"/>
<dbReference type="AlphaFoldDB" id="A0A7S1X1M2"/>